<evidence type="ECO:0000256" key="5">
    <source>
        <dbReference type="ARBA" id="ARBA00023163"/>
    </source>
</evidence>
<organism evidence="9 10">
    <name type="scientific">Streptomyces lonegramiae</name>
    <dbReference type="NCBI Taxonomy" id="3075524"/>
    <lineage>
        <taxon>Bacteria</taxon>
        <taxon>Bacillati</taxon>
        <taxon>Actinomycetota</taxon>
        <taxon>Actinomycetes</taxon>
        <taxon>Kitasatosporales</taxon>
        <taxon>Streptomycetaceae</taxon>
        <taxon>Streptomyces</taxon>
    </lineage>
</organism>
<evidence type="ECO:0000256" key="4">
    <source>
        <dbReference type="ARBA" id="ARBA00023125"/>
    </source>
</evidence>
<gene>
    <name evidence="9" type="ORF">RND15_34360</name>
</gene>
<feature type="region of interest" description="Disordered" evidence="6">
    <location>
        <begin position="1"/>
        <end position="21"/>
    </location>
</feature>
<evidence type="ECO:0000256" key="3">
    <source>
        <dbReference type="ARBA" id="ARBA00023082"/>
    </source>
</evidence>
<dbReference type="SUPFAM" id="SSF88946">
    <property type="entry name" value="Sigma2 domain of RNA polymerase sigma factors"/>
    <property type="match status" value="1"/>
</dbReference>
<dbReference type="InterPro" id="IPR014284">
    <property type="entry name" value="RNA_pol_sigma-70_dom"/>
</dbReference>
<dbReference type="InterPro" id="IPR013324">
    <property type="entry name" value="RNA_pol_sigma_r3/r4-like"/>
</dbReference>
<evidence type="ECO:0000256" key="6">
    <source>
        <dbReference type="SAM" id="MobiDB-lite"/>
    </source>
</evidence>
<feature type="domain" description="RNA polymerase sigma-70 region 2" evidence="7">
    <location>
        <begin position="39"/>
        <end position="94"/>
    </location>
</feature>
<dbReference type="Pfam" id="PF04542">
    <property type="entry name" value="Sigma70_r2"/>
    <property type="match status" value="1"/>
</dbReference>
<sequence length="191" mass="21717">MDKGRHGSPTLPVFLPGQRRPSVPAADDEVIREDFARYYQQHMPKLIRFVMRYGADPYEAADAAQAAFIEAFRAWHLIHSPAAWLRKVAFRQYLRQAPIPQEELTDDVPDRPAFSCPLDKVVLQEEEKRVYTALAQLPMKQRQVMAWHLDGFPTSEIATELGMQPHAVRQNLSRARAQLKELLGLTSGGAQ</sequence>
<evidence type="ECO:0000259" key="7">
    <source>
        <dbReference type="Pfam" id="PF04542"/>
    </source>
</evidence>
<protein>
    <submittedName>
        <fullName evidence="9">Sigma-70 family RNA polymerase sigma factor</fullName>
    </submittedName>
</protein>
<dbReference type="Pfam" id="PF08281">
    <property type="entry name" value="Sigma70_r4_2"/>
    <property type="match status" value="1"/>
</dbReference>
<dbReference type="Gene3D" id="1.10.10.10">
    <property type="entry name" value="Winged helix-like DNA-binding domain superfamily/Winged helix DNA-binding domain"/>
    <property type="match status" value="1"/>
</dbReference>
<dbReference type="NCBIfam" id="TIGR02937">
    <property type="entry name" value="sigma70-ECF"/>
    <property type="match status" value="1"/>
</dbReference>
<dbReference type="EMBL" id="JAVRFD010000021">
    <property type="protein sequence ID" value="MDT0547739.1"/>
    <property type="molecule type" value="Genomic_DNA"/>
</dbReference>
<evidence type="ECO:0000256" key="2">
    <source>
        <dbReference type="ARBA" id="ARBA00023015"/>
    </source>
</evidence>
<name>A0ABU2XQL4_9ACTN</name>
<dbReference type="InterPro" id="IPR013325">
    <property type="entry name" value="RNA_pol_sigma_r2"/>
</dbReference>
<evidence type="ECO:0000313" key="9">
    <source>
        <dbReference type="EMBL" id="MDT0547739.1"/>
    </source>
</evidence>
<keyword evidence="10" id="KW-1185">Reference proteome</keyword>
<keyword evidence="3" id="KW-0731">Sigma factor</keyword>
<keyword evidence="2" id="KW-0805">Transcription regulation</keyword>
<dbReference type="SUPFAM" id="SSF88659">
    <property type="entry name" value="Sigma3 and sigma4 domains of RNA polymerase sigma factors"/>
    <property type="match status" value="1"/>
</dbReference>
<keyword evidence="4" id="KW-0238">DNA-binding</keyword>
<dbReference type="InterPro" id="IPR013249">
    <property type="entry name" value="RNA_pol_sigma70_r4_t2"/>
</dbReference>
<proteinExistence type="inferred from homology"/>
<dbReference type="InterPro" id="IPR036388">
    <property type="entry name" value="WH-like_DNA-bd_sf"/>
</dbReference>
<comment type="similarity">
    <text evidence="1">Belongs to the sigma-70 factor family. ECF subfamily.</text>
</comment>
<evidence type="ECO:0000313" key="10">
    <source>
        <dbReference type="Proteomes" id="UP001180754"/>
    </source>
</evidence>
<dbReference type="InterPro" id="IPR039425">
    <property type="entry name" value="RNA_pol_sigma-70-like"/>
</dbReference>
<reference evidence="9" key="1">
    <citation type="submission" date="2024-05" db="EMBL/GenBank/DDBJ databases">
        <title>30 novel species of actinomycetes from the DSMZ collection.</title>
        <authorList>
            <person name="Nouioui I."/>
        </authorList>
    </citation>
    <scope>NUCLEOTIDE SEQUENCE</scope>
    <source>
        <strain evidence="9">DSM 41529</strain>
    </source>
</reference>
<comment type="caution">
    <text evidence="9">The sequence shown here is derived from an EMBL/GenBank/DDBJ whole genome shotgun (WGS) entry which is preliminary data.</text>
</comment>
<dbReference type="RefSeq" id="WP_311728260.1">
    <property type="nucleotide sequence ID" value="NZ_JAVRFD010000021.1"/>
</dbReference>
<keyword evidence="5" id="KW-0804">Transcription</keyword>
<dbReference type="PANTHER" id="PTHR43133">
    <property type="entry name" value="RNA POLYMERASE ECF-TYPE SIGMA FACTO"/>
    <property type="match status" value="1"/>
</dbReference>
<accession>A0ABU2XQL4</accession>
<dbReference type="PANTHER" id="PTHR43133:SF8">
    <property type="entry name" value="RNA POLYMERASE SIGMA FACTOR HI_1459-RELATED"/>
    <property type="match status" value="1"/>
</dbReference>
<evidence type="ECO:0000259" key="8">
    <source>
        <dbReference type="Pfam" id="PF08281"/>
    </source>
</evidence>
<dbReference type="Proteomes" id="UP001180754">
    <property type="component" value="Unassembled WGS sequence"/>
</dbReference>
<feature type="domain" description="RNA polymerase sigma factor 70 region 4 type 2" evidence="8">
    <location>
        <begin position="129"/>
        <end position="179"/>
    </location>
</feature>
<dbReference type="Gene3D" id="1.10.1740.10">
    <property type="match status" value="1"/>
</dbReference>
<evidence type="ECO:0000256" key="1">
    <source>
        <dbReference type="ARBA" id="ARBA00010641"/>
    </source>
</evidence>
<dbReference type="InterPro" id="IPR007627">
    <property type="entry name" value="RNA_pol_sigma70_r2"/>
</dbReference>